<protein>
    <recommendedName>
        <fullName evidence="2">Swiss Army Knife RNA repair protein HAD domain-containing protein</fullName>
    </recommendedName>
</protein>
<evidence type="ECO:0000313" key="4">
    <source>
        <dbReference type="Proteomes" id="UP000195570"/>
    </source>
</evidence>
<dbReference type="Pfam" id="PF10307">
    <property type="entry name" value="HAD_SAK_1"/>
    <property type="match status" value="1"/>
</dbReference>
<dbReference type="VEuPathDB" id="TriTrypDB:TEOVI_000911800"/>
<proteinExistence type="predicted"/>
<keyword evidence="4" id="KW-1185">Reference proteome</keyword>
<name>A0A1G4I2S3_TRYEQ</name>
<evidence type="ECO:0000256" key="1">
    <source>
        <dbReference type="SAM" id="MobiDB-lite"/>
    </source>
</evidence>
<comment type="caution">
    <text evidence="3">The sequence shown here is derived from an EMBL/GenBank/DDBJ whole genome shotgun (WGS) entry which is preliminary data.</text>
</comment>
<gene>
    <name evidence="3" type="ORF">TEOVI_000911800</name>
</gene>
<dbReference type="RefSeq" id="XP_067077589.1">
    <property type="nucleotide sequence ID" value="XM_067221488.1"/>
</dbReference>
<dbReference type="EMBL" id="CZPT02000501">
    <property type="protein sequence ID" value="SCU66100.1"/>
    <property type="molecule type" value="Genomic_DNA"/>
</dbReference>
<dbReference type="Proteomes" id="UP000195570">
    <property type="component" value="Unassembled WGS sequence"/>
</dbReference>
<dbReference type="GeneID" id="92383052"/>
<accession>A0A1G4I2S3</accession>
<feature type="region of interest" description="Disordered" evidence="1">
    <location>
        <begin position="283"/>
        <end position="304"/>
    </location>
</feature>
<dbReference type="AlphaFoldDB" id="A0A1G4I2S3"/>
<dbReference type="InterPro" id="IPR018812">
    <property type="entry name" value="SAK_HAD"/>
</dbReference>
<sequence length="304" mass="34712">MELHIFDFDGTIFNSPTPSARLKTTQGSRVYGQLMRPLQDNGLGWFQSLSTLSPPAVPEKPEEEKWYIAPVLARIRQLNERRRDDKLRGDPESVQVYVLTGRDEKYRRRITALLDNVGLLGIMNGVFLKPSETYGTVKYKLETMYTLLAKHQPTQAFYYEDRMEQGQKLLGGIRRLSDVVNKKSSGTGFVSTLMLHPDGSLCRLEPDPLNSDEANIENCNAAKRWWNDVCRRIDPYPLSSVNPFWFTLVFLDPELPSCSDRMLTAKEEDLLVSELRYEGEAYRAANPTKARSTSDGPRGLRKRS</sequence>
<reference evidence="3" key="1">
    <citation type="submission" date="2016-09" db="EMBL/GenBank/DDBJ databases">
        <authorList>
            <person name="Hebert L."/>
            <person name="Moumen B."/>
        </authorList>
    </citation>
    <scope>NUCLEOTIDE SEQUENCE [LARGE SCALE GENOMIC DNA]</scope>
    <source>
        <strain evidence="3">OVI</strain>
    </source>
</reference>
<feature type="domain" description="Swiss Army Knife RNA repair protein HAD" evidence="2">
    <location>
        <begin position="15"/>
        <end position="169"/>
    </location>
</feature>
<evidence type="ECO:0000313" key="3">
    <source>
        <dbReference type="EMBL" id="SCU66100.1"/>
    </source>
</evidence>
<evidence type="ECO:0000259" key="2">
    <source>
        <dbReference type="Pfam" id="PF10307"/>
    </source>
</evidence>
<organism evidence="3 4">
    <name type="scientific">Trypanosoma equiperdum</name>
    <dbReference type="NCBI Taxonomy" id="5694"/>
    <lineage>
        <taxon>Eukaryota</taxon>
        <taxon>Discoba</taxon>
        <taxon>Euglenozoa</taxon>
        <taxon>Kinetoplastea</taxon>
        <taxon>Metakinetoplastina</taxon>
        <taxon>Trypanosomatida</taxon>
        <taxon>Trypanosomatidae</taxon>
        <taxon>Trypanosoma</taxon>
    </lineage>
</organism>